<gene>
    <name evidence="1" type="ORF">OCBIM_22017119mg</name>
</gene>
<protein>
    <submittedName>
        <fullName evidence="1">Uncharacterized protein</fullName>
    </submittedName>
</protein>
<name>A0A0L8HDS3_OCTBM</name>
<dbReference type="EMBL" id="KQ418451">
    <property type="protein sequence ID" value="KOF87297.1"/>
    <property type="molecule type" value="Genomic_DNA"/>
</dbReference>
<reference evidence="1" key="1">
    <citation type="submission" date="2015-07" db="EMBL/GenBank/DDBJ databases">
        <title>MeaNS - Measles Nucleotide Surveillance Program.</title>
        <authorList>
            <person name="Tran T."/>
            <person name="Druce J."/>
        </authorList>
    </citation>
    <scope>NUCLEOTIDE SEQUENCE</scope>
    <source>
        <strain evidence="1">UCB-OBI-ISO-001</strain>
        <tissue evidence="1">Gonad</tissue>
    </source>
</reference>
<evidence type="ECO:0000313" key="1">
    <source>
        <dbReference type="EMBL" id="KOF87297.1"/>
    </source>
</evidence>
<accession>A0A0L8HDS3</accession>
<organism evidence="1">
    <name type="scientific">Octopus bimaculoides</name>
    <name type="common">California two-spotted octopus</name>
    <dbReference type="NCBI Taxonomy" id="37653"/>
    <lineage>
        <taxon>Eukaryota</taxon>
        <taxon>Metazoa</taxon>
        <taxon>Spiralia</taxon>
        <taxon>Lophotrochozoa</taxon>
        <taxon>Mollusca</taxon>
        <taxon>Cephalopoda</taxon>
        <taxon>Coleoidea</taxon>
        <taxon>Octopodiformes</taxon>
        <taxon>Octopoda</taxon>
        <taxon>Incirrata</taxon>
        <taxon>Octopodidae</taxon>
        <taxon>Octopus</taxon>
    </lineage>
</organism>
<proteinExistence type="predicted"/>
<dbReference type="AlphaFoldDB" id="A0A0L8HDS3"/>
<sequence length="90" mass="10379">MYSLLCGTLLSPADDQISHGISPTPSVVVITLIQCQSIIKLPGEIWGCRCLRCCDPIKKKWYCYHLQQAIRINYEQNLKEEEKVLKKEKK</sequence>